<dbReference type="GO" id="GO:0003968">
    <property type="term" value="F:RNA-directed RNA polymerase activity"/>
    <property type="evidence" value="ECO:0007669"/>
    <property type="project" value="UniProtKB-KW"/>
</dbReference>
<keyword evidence="3 7" id="KW-0808">Transferase</keyword>
<name>A0A0A7RS29_9VIRU</name>
<evidence type="ECO:0000256" key="7">
    <source>
        <dbReference type="RuleBase" id="RU364050"/>
    </source>
</evidence>
<dbReference type="KEGG" id="vg:22873192"/>
<comment type="similarity">
    <text evidence="1">Belongs to the totiviridae RNA-directed RNA polymerase family.</text>
</comment>
<reference evidence="8 9" key="1">
    <citation type="submission" date="2014-11" db="EMBL/GenBank/DDBJ databases">
        <title>The nucleotide sequence and genome organization of a novel victorivirus identified in Phomopsis vexans.</title>
        <authorList>
            <person name="Zhang R.J."/>
            <person name="Zhong J."/>
            <person name="Gao B.D."/>
        </authorList>
    </citation>
    <scope>NUCLEOTIDE SEQUENCE [LARGE SCALE GENOMIC DNA]</scope>
    <source>
        <strain evidence="8">1</strain>
    </source>
</reference>
<proteinExistence type="inferred from homology"/>
<evidence type="ECO:0000256" key="1">
    <source>
        <dbReference type="ARBA" id="ARBA00010455"/>
    </source>
</evidence>
<keyword evidence="9" id="KW-1185">Reference proteome</keyword>
<dbReference type="Pfam" id="PF02123">
    <property type="entry name" value="RdRP_4"/>
    <property type="match status" value="1"/>
</dbReference>
<keyword evidence="5 7" id="KW-0547">Nucleotide-binding</keyword>
<keyword evidence="2 7" id="KW-0696">RNA-directed RNA polymerase</keyword>
<evidence type="ECO:0000256" key="4">
    <source>
        <dbReference type="ARBA" id="ARBA00022695"/>
    </source>
</evidence>
<protein>
    <recommendedName>
        <fullName evidence="7">RNA-directed RNA polymerase</fullName>
        <ecNumber evidence="7">2.7.7.48</ecNumber>
    </recommendedName>
</protein>
<evidence type="ECO:0000313" key="8">
    <source>
        <dbReference type="EMBL" id="AJA41109.1"/>
    </source>
</evidence>
<dbReference type="GO" id="GO:0000166">
    <property type="term" value="F:nucleotide binding"/>
    <property type="evidence" value="ECO:0007669"/>
    <property type="project" value="UniProtKB-KW"/>
</dbReference>
<evidence type="ECO:0000256" key="3">
    <source>
        <dbReference type="ARBA" id="ARBA00022679"/>
    </source>
</evidence>
<sequence length="794" mass="88214">MPFAQQISFVYRPRWNNTVPSRLARSAASFLHCFVPVQVPLEQGDLDLLTGQLCGHLTMPPDAGFSSMVVDRDEAMAAFPPKNYAMAIEKANIYVDEIARDMYKHTPTELLRAGPYLRRLRDKGVTHDQAAGFLLYAATLSRWCPHAYEWAYYAITDPAAAKEVSDYLKAVGANSSSYGALLVETDTLQGRGVPGTDLPSDSAKRCNLAALKEDMLAELDPVALRSAVRRVLRHELRHRDGNYALDFPTLEEHWSSRWSWAVNGSHSSMVSKTVPMVGVRGKHVHKYHRRAWLESVRDDPRPNWEGKTFVSCNPKLECGKTRAIYACDTVSYLAFEHLMAPVERAWQGRRILLNPGKGGSIGLAERVKRCRDRSGVSMMLDYTDFNSHHTTSAQQILIEETCALTGYPPDLTAKLVRSFELQDIYLSGKRVGRSAGTLMSGHRCTTYINSVLNMAYLMVVLGEDFVLERQSLHVGDDVYLGARDYPDAGHIITEVMRSPLRMNKSKQSVGHVGTELTRVASNKRDSFGYLARATANLIAGNWYSDSVMDPLEGFTTMLAGCRTLANRGHGMKAPLLLESAVKRILGDDCPDDALLRRILLGDIAVNSGPQYSSSGRHVSIQVKAEFTTADDFGYSLVPKLATTTYLSSHASPLEIRTLTECGIDPSPSMVRSSWKKSLRIKDRCLERLVFGAVTTRPARGSIRAEDLLKQPKPHGCLLQFPLLVLAKDRIPDSELRRAVSDSGGRGWVEDIKLEAWGEYHPSMIVNTGMSFSDAAALSKRTDISVMTSTRRCYV</sequence>
<keyword evidence="7" id="KW-0693">Viral RNA replication</keyword>
<dbReference type="OrthoDB" id="9167at10239"/>
<dbReference type="Proteomes" id="UP000204148">
    <property type="component" value="Segment"/>
</dbReference>
<dbReference type="GeneID" id="22873192"/>
<evidence type="ECO:0000256" key="6">
    <source>
        <dbReference type="ARBA" id="ARBA00048744"/>
    </source>
</evidence>
<evidence type="ECO:0000313" key="9">
    <source>
        <dbReference type="Proteomes" id="UP000204148"/>
    </source>
</evidence>
<dbReference type="GO" id="GO:0006351">
    <property type="term" value="P:DNA-templated transcription"/>
    <property type="evidence" value="ECO:0007669"/>
    <property type="project" value="InterPro"/>
</dbReference>
<accession>A0A0A7RS29</accession>
<dbReference type="InterPro" id="IPR001795">
    <property type="entry name" value="RNA-dir_pol_luteovirus"/>
</dbReference>
<organism evidence="8 9">
    <name type="scientific">Phomopsis vexans RNA virus</name>
    <dbReference type="NCBI Taxonomy" id="1580605"/>
    <lineage>
        <taxon>Viruses</taxon>
        <taxon>Riboviria</taxon>
        <taxon>Orthornavirae</taxon>
        <taxon>Duplornaviricota</taxon>
        <taxon>Chrymotiviricetes</taxon>
        <taxon>Ghabrivirales</taxon>
        <taxon>Alphatotivirineae</taxon>
        <taxon>Pseudototiviridae</taxon>
        <taxon>Victorivirus</taxon>
        <taxon>Victorivirus jyukyu</taxon>
    </lineage>
</organism>
<dbReference type="GO" id="GO:0003723">
    <property type="term" value="F:RNA binding"/>
    <property type="evidence" value="ECO:0007669"/>
    <property type="project" value="InterPro"/>
</dbReference>
<dbReference type="RefSeq" id="YP_009115492.1">
    <property type="nucleotide sequence ID" value="NC_026135.1"/>
</dbReference>
<gene>
    <name evidence="8" type="primary">RdRp</name>
</gene>
<dbReference type="EC" id="2.7.7.48" evidence="7"/>
<dbReference type="EMBL" id="KP090346">
    <property type="protein sequence ID" value="AJA41109.1"/>
    <property type="molecule type" value="Genomic_RNA"/>
</dbReference>
<dbReference type="InterPro" id="IPR043502">
    <property type="entry name" value="DNA/RNA_pol_sf"/>
</dbReference>
<evidence type="ECO:0000256" key="5">
    <source>
        <dbReference type="ARBA" id="ARBA00022741"/>
    </source>
</evidence>
<evidence type="ECO:0000256" key="2">
    <source>
        <dbReference type="ARBA" id="ARBA00022484"/>
    </source>
</evidence>
<comment type="catalytic activity">
    <reaction evidence="6 7">
        <text>RNA(n) + a ribonucleoside 5'-triphosphate = RNA(n+1) + diphosphate</text>
        <dbReference type="Rhea" id="RHEA:21248"/>
        <dbReference type="Rhea" id="RHEA-COMP:14527"/>
        <dbReference type="Rhea" id="RHEA-COMP:17342"/>
        <dbReference type="ChEBI" id="CHEBI:33019"/>
        <dbReference type="ChEBI" id="CHEBI:61557"/>
        <dbReference type="ChEBI" id="CHEBI:140395"/>
        <dbReference type="EC" id="2.7.7.48"/>
    </reaction>
</comment>
<keyword evidence="4 7" id="KW-0548">Nucleotidyltransferase</keyword>
<dbReference type="SUPFAM" id="SSF56672">
    <property type="entry name" value="DNA/RNA polymerases"/>
    <property type="match status" value="1"/>
</dbReference>